<keyword evidence="3" id="KW-1185">Reference proteome</keyword>
<name>A0ABR5N4W3_BRECH</name>
<dbReference type="InterPro" id="IPR007345">
    <property type="entry name" value="Polysacch_pyruvyl_Trfase"/>
</dbReference>
<dbReference type="PANTHER" id="PTHR36836">
    <property type="entry name" value="COLANIC ACID BIOSYNTHESIS PROTEIN WCAK"/>
    <property type="match status" value="1"/>
</dbReference>
<accession>A0ABR5N4W3</accession>
<gene>
    <name evidence="2" type="ORF">AN963_11435</name>
</gene>
<sequence length="351" mass="40151">MRKILYVGWIGFNNLGDELMWRVFEQLSRKHLDAKQFQVIPSLPGVDLVDLSPYDTIVLGGGSLLVPGYVDVAYRAVKQQKRLVIWRSGYDTQEPVHLDSAGRLLDARFGESEKMLQMLRDIGRHALFFGVRGPLTYQYLQETGVGNSLKISGDPGMLLLPPRTENVGKKNEQRVIGINWGTSYNRIYGKDEAAVEDALATAARLLVEDGYKLYLFTMWRPDREANKRLYKKIGKPEQTTLDLDVHDHAEMMRRLQKMEATINFKLHANVLSAACGTPFVCLAYRFKCLDFTHSLEQSELTVPTDERDLGARILSRVKYATEYKDTIRSNMAEKQRQMIDNLKEPFVQGWL</sequence>
<dbReference type="Pfam" id="PF04230">
    <property type="entry name" value="PS_pyruv_trans"/>
    <property type="match status" value="1"/>
</dbReference>
<evidence type="ECO:0000313" key="3">
    <source>
        <dbReference type="Proteomes" id="UP000051063"/>
    </source>
</evidence>
<reference evidence="2 3" key="1">
    <citation type="submission" date="2015-09" db="EMBL/GenBank/DDBJ databases">
        <title>Genome sequencing project for genomic taxonomy and phylogenomics of Bacillus-like bacteria.</title>
        <authorList>
            <person name="Liu B."/>
            <person name="Wang J."/>
            <person name="Zhu Y."/>
            <person name="Liu G."/>
            <person name="Chen Q."/>
            <person name="Chen Z."/>
            <person name="Lan J."/>
            <person name="Che J."/>
            <person name="Ge C."/>
            <person name="Shi H."/>
            <person name="Pan Z."/>
            <person name="Liu X."/>
        </authorList>
    </citation>
    <scope>NUCLEOTIDE SEQUENCE [LARGE SCALE GENOMIC DNA]</scope>
    <source>
        <strain evidence="2 3">DSM 8552</strain>
    </source>
</reference>
<organism evidence="2 3">
    <name type="scientific">Brevibacillus choshinensis</name>
    <dbReference type="NCBI Taxonomy" id="54911"/>
    <lineage>
        <taxon>Bacteria</taxon>
        <taxon>Bacillati</taxon>
        <taxon>Bacillota</taxon>
        <taxon>Bacilli</taxon>
        <taxon>Bacillales</taxon>
        <taxon>Paenibacillaceae</taxon>
        <taxon>Brevibacillus</taxon>
    </lineage>
</organism>
<proteinExistence type="predicted"/>
<dbReference type="Proteomes" id="UP000051063">
    <property type="component" value="Unassembled WGS sequence"/>
</dbReference>
<feature type="domain" description="Polysaccharide pyruvyl transferase" evidence="1">
    <location>
        <begin position="14"/>
        <end position="284"/>
    </location>
</feature>
<comment type="caution">
    <text evidence="2">The sequence shown here is derived from an EMBL/GenBank/DDBJ whole genome shotgun (WGS) entry which is preliminary data.</text>
</comment>
<dbReference type="EMBL" id="LJJB01000010">
    <property type="protein sequence ID" value="KQL45665.1"/>
    <property type="molecule type" value="Genomic_DNA"/>
</dbReference>
<protein>
    <recommendedName>
        <fullName evidence="1">Polysaccharide pyruvyl transferase domain-containing protein</fullName>
    </recommendedName>
</protein>
<dbReference type="RefSeq" id="WP_055744728.1">
    <property type="nucleotide sequence ID" value="NZ_LJJB01000010.1"/>
</dbReference>
<evidence type="ECO:0000313" key="2">
    <source>
        <dbReference type="EMBL" id="KQL45665.1"/>
    </source>
</evidence>
<dbReference type="PANTHER" id="PTHR36836:SF1">
    <property type="entry name" value="COLANIC ACID BIOSYNTHESIS PROTEIN WCAK"/>
    <property type="match status" value="1"/>
</dbReference>
<evidence type="ECO:0000259" key="1">
    <source>
        <dbReference type="Pfam" id="PF04230"/>
    </source>
</evidence>